<organism evidence="1 2">
    <name type="scientific">Rhizoclosmatium globosum</name>
    <dbReference type="NCBI Taxonomy" id="329046"/>
    <lineage>
        <taxon>Eukaryota</taxon>
        <taxon>Fungi</taxon>
        <taxon>Fungi incertae sedis</taxon>
        <taxon>Chytridiomycota</taxon>
        <taxon>Chytridiomycota incertae sedis</taxon>
        <taxon>Chytridiomycetes</taxon>
        <taxon>Chytridiales</taxon>
        <taxon>Chytriomycetaceae</taxon>
        <taxon>Rhizoclosmatium</taxon>
    </lineage>
</organism>
<sequence>MSEQENCEDRRRKQIEVRRSVNIAAQQIQIYFAVLSQYDLPFVHSLSDALSDALASTNSKKSKTSDSTSVIRADTIDFTKPLSPATAEALDPWVYAHVNSRISSLREELKERYGKKKERSERGRYTKRNGESDLDYKLRKEANKDSRHISQFRDKLVIALLDPSRHVVFNLGSTTQADVDAASQGANKKDVLLFYLNGSLVCAHLSGDLGFPQVFRERYDTSQLNLIDSYNGKLPQPRKDKSSHSNQYPERVGLSGIFDNSLGFMAGHHNDLETELKIREDRCKASWKLTESFKYLKETEFATKIVDAVIGVLFLGSLERKMEIKELLHSHEKGCVALLESNGGYLLRNVSCVEHLQQGTS</sequence>
<evidence type="ECO:0000313" key="2">
    <source>
        <dbReference type="Proteomes" id="UP000193642"/>
    </source>
</evidence>
<accession>A0A1Y2B1M2</accession>
<dbReference type="Proteomes" id="UP000193642">
    <property type="component" value="Unassembled WGS sequence"/>
</dbReference>
<keyword evidence="2" id="KW-1185">Reference proteome</keyword>
<dbReference type="EMBL" id="MCGO01000092">
    <property type="protein sequence ID" value="ORY28731.1"/>
    <property type="molecule type" value="Genomic_DNA"/>
</dbReference>
<gene>
    <name evidence="1" type="ORF">BCR33DRAFT_772707</name>
</gene>
<reference evidence="1 2" key="1">
    <citation type="submission" date="2016-07" db="EMBL/GenBank/DDBJ databases">
        <title>Pervasive Adenine N6-methylation of Active Genes in Fungi.</title>
        <authorList>
            <consortium name="DOE Joint Genome Institute"/>
            <person name="Mondo S.J."/>
            <person name="Dannebaum R.O."/>
            <person name="Kuo R.C."/>
            <person name="Labutti K."/>
            <person name="Haridas S."/>
            <person name="Kuo A."/>
            <person name="Salamov A."/>
            <person name="Ahrendt S.R."/>
            <person name="Lipzen A."/>
            <person name="Sullivan W."/>
            <person name="Andreopoulos W.B."/>
            <person name="Clum A."/>
            <person name="Lindquist E."/>
            <person name="Daum C."/>
            <person name="Ramamoorthy G.K."/>
            <person name="Gryganskyi A."/>
            <person name="Culley D."/>
            <person name="Magnuson J.K."/>
            <person name="James T.Y."/>
            <person name="O'Malley M.A."/>
            <person name="Stajich J.E."/>
            <person name="Spatafora J.W."/>
            <person name="Visel A."/>
            <person name="Grigoriev I.V."/>
        </authorList>
    </citation>
    <scope>NUCLEOTIDE SEQUENCE [LARGE SCALE GENOMIC DNA]</scope>
    <source>
        <strain evidence="1 2">JEL800</strain>
    </source>
</reference>
<dbReference type="AlphaFoldDB" id="A0A1Y2B1M2"/>
<comment type="caution">
    <text evidence="1">The sequence shown here is derived from an EMBL/GenBank/DDBJ whole genome shotgun (WGS) entry which is preliminary data.</text>
</comment>
<dbReference type="OrthoDB" id="2159469at2759"/>
<proteinExistence type="predicted"/>
<name>A0A1Y2B1M2_9FUNG</name>
<protein>
    <submittedName>
        <fullName evidence="1">Uncharacterized protein</fullName>
    </submittedName>
</protein>
<evidence type="ECO:0000313" key="1">
    <source>
        <dbReference type="EMBL" id="ORY28731.1"/>
    </source>
</evidence>